<dbReference type="Pfam" id="PF18758">
    <property type="entry name" value="KDZ"/>
    <property type="match status" value="1"/>
</dbReference>
<dbReference type="Proteomes" id="UP001195769">
    <property type="component" value="Unassembled WGS sequence"/>
</dbReference>
<feature type="domain" description="CxC2-like cysteine cluster KDZ transposase-associated" evidence="1">
    <location>
        <begin position="18"/>
        <end position="125"/>
    </location>
</feature>
<accession>A0AAD4HGV8</accession>
<evidence type="ECO:0000313" key="3">
    <source>
        <dbReference type="Proteomes" id="UP001195769"/>
    </source>
</evidence>
<proteinExistence type="predicted"/>
<dbReference type="PANTHER" id="PTHR33096:SF1">
    <property type="entry name" value="CXC1-LIKE CYSTEINE CLUSTER ASSOCIATED WITH KDZ TRANSPOSASES DOMAIN-CONTAINING PROTEIN"/>
    <property type="match status" value="1"/>
</dbReference>
<sequence>MLHRIECWNGTSFQTTTLKALGVRFQLEHPIGVQCVNPIPTFNDDFVILDYNGVHEVGLNFCGCESAQPHITQLLRVCLFPATTLDPKSAATFHVLEYFQMLSFESKVSAWEFYNTVARLTDNTGTRVLKDRYASLLRMIREWRFVMQMKRCSQGHHPGGIQATEAGACAVLCPACPHPSRNLPVGWENSPPEFQFLYAIFLAIDANFRLVWRNVSSDAVDPGLNHGYAFLVEETTYKDFLASHYRVGNPQEKSTCSSHSAVNLADTRASRGLAATGAGTVDCAWHNFKRPCSVGDLQKGERYINMDYLFFSSMRSSQDIRILNVSYDIACQWNKNLWSHMSTFPHQYHIDHNHKVVTFLVPKFHLPVHIASCQTKFSFNFIKGVGRTDGEAPERGWADINPIATSTCEMGPGSRRDTLDDHFNNWN</sequence>
<organism evidence="2 3">
    <name type="scientific">Suillus fuscotomentosus</name>
    <dbReference type="NCBI Taxonomy" id="1912939"/>
    <lineage>
        <taxon>Eukaryota</taxon>
        <taxon>Fungi</taxon>
        <taxon>Dikarya</taxon>
        <taxon>Basidiomycota</taxon>
        <taxon>Agaricomycotina</taxon>
        <taxon>Agaricomycetes</taxon>
        <taxon>Agaricomycetidae</taxon>
        <taxon>Boletales</taxon>
        <taxon>Suillineae</taxon>
        <taxon>Suillaceae</taxon>
        <taxon>Suillus</taxon>
    </lineage>
</organism>
<dbReference type="InterPro" id="IPR040521">
    <property type="entry name" value="KDZ"/>
</dbReference>
<evidence type="ECO:0000259" key="1">
    <source>
        <dbReference type="Pfam" id="PF18803"/>
    </source>
</evidence>
<dbReference type="PANTHER" id="PTHR33096">
    <property type="entry name" value="CXC2 DOMAIN-CONTAINING PROTEIN"/>
    <property type="match status" value="1"/>
</dbReference>
<dbReference type="EMBL" id="JABBWK010000059">
    <property type="protein sequence ID" value="KAG1896098.1"/>
    <property type="molecule type" value="Genomic_DNA"/>
</dbReference>
<dbReference type="GeneID" id="64662062"/>
<keyword evidence="3" id="KW-1185">Reference proteome</keyword>
<comment type="caution">
    <text evidence="2">The sequence shown here is derived from an EMBL/GenBank/DDBJ whole genome shotgun (WGS) entry which is preliminary data.</text>
</comment>
<dbReference type="InterPro" id="IPR041457">
    <property type="entry name" value="CxC2_KDZ-assoc"/>
</dbReference>
<dbReference type="RefSeq" id="XP_041221674.1">
    <property type="nucleotide sequence ID" value="XM_041367764.1"/>
</dbReference>
<protein>
    <recommendedName>
        <fullName evidence="1">CxC2-like cysteine cluster KDZ transposase-associated domain-containing protein</fullName>
    </recommendedName>
</protein>
<name>A0AAD4HGV8_9AGAM</name>
<dbReference type="AlphaFoldDB" id="A0AAD4HGV8"/>
<dbReference type="Pfam" id="PF18803">
    <property type="entry name" value="CxC2"/>
    <property type="match status" value="1"/>
</dbReference>
<gene>
    <name evidence="2" type="ORF">F5891DRAFT_1193541</name>
</gene>
<reference evidence="2" key="1">
    <citation type="journal article" date="2020" name="New Phytol.">
        <title>Comparative genomics reveals dynamic genome evolution in host specialist ectomycorrhizal fungi.</title>
        <authorList>
            <person name="Lofgren L.A."/>
            <person name="Nguyen N.H."/>
            <person name="Vilgalys R."/>
            <person name="Ruytinx J."/>
            <person name="Liao H.L."/>
            <person name="Branco S."/>
            <person name="Kuo A."/>
            <person name="LaButti K."/>
            <person name="Lipzen A."/>
            <person name="Andreopoulos W."/>
            <person name="Pangilinan J."/>
            <person name="Riley R."/>
            <person name="Hundley H."/>
            <person name="Na H."/>
            <person name="Barry K."/>
            <person name="Grigoriev I.V."/>
            <person name="Stajich J.E."/>
            <person name="Kennedy P.G."/>
        </authorList>
    </citation>
    <scope>NUCLEOTIDE SEQUENCE</scope>
    <source>
        <strain evidence="2">FC203</strain>
    </source>
</reference>
<evidence type="ECO:0000313" key="2">
    <source>
        <dbReference type="EMBL" id="KAG1896098.1"/>
    </source>
</evidence>